<comment type="similarity">
    <text evidence="2 9">Belongs to the alpha-IPM synthase/homocitrate synthase family.</text>
</comment>
<dbReference type="RefSeq" id="WP_173085929.1">
    <property type="nucleotide sequence ID" value="NZ_BLTE01000014.1"/>
</dbReference>
<dbReference type="PANTHER" id="PTHR43538">
    <property type="entry name" value="ALPHA-IPM SYNTHASE/HOMOCITRATE SYNTHASE"/>
    <property type="match status" value="1"/>
</dbReference>
<dbReference type="InterPro" id="IPR013709">
    <property type="entry name" value="2-isopropylmalate_synth_dimer"/>
</dbReference>
<dbReference type="GO" id="GO:0009097">
    <property type="term" value="P:isoleucine biosynthetic process"/>
    <property type="evidence" value="ECO:0007669"/>
    <property type="project" value="UniProtKB-UniRule"/>
</dbReference>
<evidence type="ECO:0000256" key="9">
    <source>
        <dbReference type="RuleBase" id="RU003523"/>
    </source>
</evidence>
<proteinExistence type="inferred from homology"/>
<dbReference type="PANTHER" id="PTHR43538:SF1">
    <property type="entry name" value="(R)-CITRAMALATE SYNTHASE"/>
    <property type="match status" value="1"/>
</dbReference>
<comment type="caution">
    <text evidence="11">The sequence shown here is derived from an EMBL/GenBank/DDBJ whole genome shotgun (WGS) entry which is preliminary data.</text>
</comment>
<keyword evidence="3" id="KW-0028">Amino-acid biosynthesis</keyword>
<evidence type="ECO:0000256" key="8">
    <source>
        <dbReference type="NCBIfam" id="TIGR00977"/>
    </source>
</evidence>
<evidence type="ECO:0000256" key="1">
    <source>
        <dbReference type="ARBA" id="ARBA00004743"/>
    </source>
</evidence>
<evidence type="ECO:0000256" key="2">
    <source>
        <dbReference type="ARBA" id="ARBA00006154"/>
    </source>
</evidence>
<reference evidence="11 12" key="1">
    <citation type="submission" date="2020-04" db="EMBL/GenBank/DDBJ databases">
        <authorList>
            <consortium name="Desulfovibrio sp. FSS-1 genome sequencing consortium"/>
            <person name="Shimoshige H."/>
            <person name="Kobayashi H."/>
            <person name="Maekawa T."/>
        </authorList>
    </citation>
    <scope>NUCLEOTIDE SEQUENCE [LARGE SCALE GENOMIC DNA]</scope>
    <source>
        <strain evidence="11 12">SIID29052-01</strain>
    </source>
</reference>
<sequence>MVKVQIYDTTLRDGAQAVDINLTAEDKLRIAQKLDDLGIDYIEGGWPGSNPTDKRFFEDIQALSLKHSRIAAFGSTHMAKHAAENDPNLKALAASQAPVITIFGKTWDRHAVEALRVEPERNLELIGNSLAWLRPRCKELFFDAEHFFDGFRANRDYAMECLKRAHQAGADVLVLCDTNGGTLPCDVRKICDHVTKALPLARIGIHAHNDTDMAVANSLMAVQAGAVQVQGTVNGFGERCGNANLCSIIPTLELKLKRQALPKGRLHLITETSRFVDEVANRVPFARQPYVGESAFTHKAGVHVAAVAKDSSLYEHVQPEKVGNLRQVVLSDMSGQANILFKAKEYGITLEKGSPEVLEILREIKEKEAVGYEYSASEASFELLMRRALGMTRRYFSLVKYRVLDWKQTGCEDPLAEATVMVQVGGHVEHTAAVGLGPVNALDNSLRKALVRFYPKISEIRLLDFKVRVLNAKTKHDSGTASHVRVLITTGDQTDTWTTVGVSHNIIQASWQALEDAVNYKLVMEDKKKQQGKC</sequence>
<dbReference type="SMART" id="SM00917">
    <property type="entry name" value="LeuA_dimer"/>
    <property type="match status" value="1"/>
</dbReference>
<name>A0A6V8LY50_9BACT</name>
<dbReference type="Gene3D" id="3.20.20.70">
    <property type="entry name" value="Aldolase class I"/>
    <property type="match status" value="1"/>
</dbReference>
<dbReference type="GO" id="GO:0043714">
    <property type="term" value="F:(R)-citramalate synthase activity"/>
    <property type="evidence" value="ECO:0007669"/>
    <property type="project" value="UniProtKB-UniRule"/>
</dbReference>
<dbReference type="Gene3D" id="1.10.238.260">
    <property type="match status" value="1"/>
</dbReference>
<comment type="pathway">
    <text evidence="1">Amino-acid biosynthesis; L-isoleucine biosynthesis; 2-oxobutanoate from pyruvate: step 1/3.</text>
</comment>
<dbReference type="InterPro" id="IPR013785">
    <property type="entry name" value="Aldolase_TIM"/>
</dbReference>
<protein>
    <recommendedName>
        <fullName evidence="8">Citramalate synthase</fullName>
        <ecNumber evidence="8">2.3.3.21</ecNumber>
    </recommendedName>
</protein>
<dbReference type="InterPro" id="IPR000891">
    <property type="entry name" value="PYR_CT"/>
</dbReference>
<dbReference type="Proteomes" id="UP000494245">
    <property type="component" value="Unassembled WGS sequence"/>
</dbReference>
<reference evidence="11 12" key="2">
    <citation type="submission" date="2020-05" db="EMBL/GenBank/DDBJ databases">
        <title>Draft genome sequence of Desulfovibrio sp. strainFSS-1.</title>
        <authorList>
            <person name="Shimoshige H."/>
            <person name="Kobayashi H."/>
            <person name="Maekawa T."/>
        </authorList>
    </citation>
    <scope>NUCLEOTIDE SEQUENCE [LARGE SCALE GENOMIC DNA]</scope>
    <source>
        <strain evidence="11 12">SIID29052-01</strain>
    </source>
</reference>
<keyword evidence="11" id="KW-0012">Acyltransferase</keyword>
<dbReference type="InterPro" id="IPR005675">
    <property type="entry name" value="Citramal_synthase"/>
</dbReference>
<dbReference type="Pfam" id="PF22617">
    <property type="entry name" value="HCS_D2"/>
    <property type="match status" value="1"/>
</dbReference>
<keyword evidence="12" id="KW-1185">Reference proteome</keyword>
<dbReference type="UniPathway" id="UPA00047">
    <property type="reaction ID" value="UER00066"/>
</dbReference>
<dbReference type="SUPFAM" id="SSF51569">
    <property type="entry name" value="Aldolase"/>
    <property type="match status" value="1"/>
</dbReference>
<dbReference type="PROSITE" id="PS00815">
    <property type="entry name" value="AIPM_HOMOCIT_SYNTH_1"/>
    <property type="match status" value="1"/>
</dbReference>
<dbReference type="SUPFAM" id="SSF110921">
    <property type="entry name" value="2-isopropylmalate synthase LeuA, allosteric (dimerisation) domain"/>
    <property type="match status" value="1"/>
</dbReference>
<dbReference type="Gene3D" id="3.30.160.270">
    <property type="match status" value="1"/>
</dbReference>
<dbReference type="InterPro" id="IPR054691">
    <property type="entry name" value="LeuA/HCS_post-cat"/>
</dbReference>
<keyword evidence="5 9" id="KW-0808">Transferase</keyword>
<keyword evidence="4" id="KW-0412">Isoleucine biosynthesis</keyword>
<dbReference type="GO" id="GO:0003852">
    <property type="term" value="F:2-isopropylmalate synthase activity"/>
    <property type="evidence" value="ECO:0007669"/>
    <property type="project" value="InterPro"/>
</dbReference>
<evidence type="ECO:0000313" key="11">
    <source>
        <dbReference type="EMBL" id="GFK95168.1"/>
    </source>
</evidence>
<dbReference type="GO" id="GO:0009098">
    <property type="term" value="P:L-leucine biosynthetic process"/>
    <property type="evidence" value="ECO:0007669"/>
    <property type="project" value="InterPro"/>
</dbReference>
<evidence type="ECO:0000256" key="7">
    <source>
        <dbReference type="ARBA" id="ARBA00048263"/>
    </source>
</evidence>
<dbReference type="CDD" id="cd07941">
    <property type="entry name" value="DRE_TIM_LeuA3"/>
    <property type="match status" value="1"/>
</dbReference>
<dbReference type="EC" id="2.3.3.21" evidence="8"/>
<dbReference type="InterPro" id="IPR002034">
    <property type="entry name" value="AIPM/Hcit_synth_CS"/>
</dbReference>
<comment type="catalytic activity">
    <reaction evidence="7">
        <text>pyruvate + acetyl-CoA + H2O = (3R)-citramalate + CoA + H(+)</text>
        <dbReference type="Rhea" id="RHEA:19045"/>
        <dbReference type="ChEBI" id="CHEBI:15361"/>
        <dbReference type="ChEBI" id="CHEBI:15377"/>
        <dbReference type="ChEBI" id="CHEBI:15378"/>
        <dbReference type="ChEBI" id="CHEBI:30934"/>
        <dbReference type="ChEBI" id="CHEBI:57287"/>
        <dbReference type="ChEBI" id="CHEBI:57288"/>
        <dbReference type="EC" id="2.3.3.21"/>
    </reaction>
</comment>
<evidence type="ECO:0000256" key="6">
    <source>
        <dbReference type="ARBA" id="ARBA00023304"/>
    </source>
</evidence>
<dbReference type="Pfam" id="PF00682">
    <property type="entry name" value="HMGL-like"/>
    <property type="match status" value="1"/>
</dbReference>
<evidence type="ECO:0000313" key="12">
    <source>
        <dbReference type="Proteomes" id="UP000494245"/>
    </source>
</evidence>
<dbReference type="PROSITE" id="PS50991">
    <property type="entry name" value="PYR_CT"/>
    <property type="match status" value="1"/>
</dbReference>
<accession>A0A6V8LY50</accession>
<feature type="domain" description="Pyruvate carboxyltransferase" evidence="10">
    <location>
        <begin position="4"/>
        <end position="267"/>
    </location>
</feature>
<gene>
    <name evidence="11" type="primary">cimA</name>
    <name evidence="11" type="ORF">NNJEOMEG_03026</name>
</gene>
<evidence type="ECO:0000256" key="5">
    <source>
        <dbReference type="ARBA" id="ARBA00022679"/>
    </source>
</evidence>
<keyword evidence="6" id="KW-0100">Branched-chain amino acid biosynthesis</keyword>
<dbReference type="AlphaFoldDB" id="A0A6V8LY50"/>
<evidence type="ECO:0000256" key="4">
    <source>
        <dbReference type="ARBA" id="ARBA00022624"/>
    </source>
</evidence>
<dbReference type="Pfam" id="PF08502">
    <property type="entry name" value="LeuA_dimer"/>
    <property type="match status" value="1"/>
</dbReference>
<dbReference type="InterPro" id="IPR036230">
    <property type="entry name" value="LeuA_allosteric_dom_sf"/>
</dbReference>
<evidence type="ECO:0000259" key="10">
    <source>
        <dbReference type="PROSITE" id="PS50991"/>
    </source>
</evidence>
<dbReference type="EMBL" id="BLTE01000014">
    <property type="protein sequence ID" value="GFK95168.1"/>
    <property type="molecule type" value="Genomic_DNA"/>
</dbReference>
<dbReference type="NCBIfam" id="TIGR00977">
    <property type="entry name" value="citramal_synth"/>
    <property type="match status" value="1"/>
</dbReference>
<evidence type="ECO:0000256" key="3">
    <source>
        <dbReference type="ARBA" id="ARBA00022605"/>
    </source>
</evidence>
<organism evidence="11 12">
    <name type="scientific">Fundidesulfovibrio magnetotacticus</name>
    <dbReference type="NCBI Taxonomy" id="2730080"/>
    <lineage>
        <taxon>Bacteria</taxon>
        <taxon>Pseudomonadati</taxon>
        <taxon>Thermodesulfobacteriota</taxon>
        <taxon>Desulfovibrionia</taxon>
        <taxon>Desulfovibrionales</taxon>
        <taxon>Desulfovibrionaceae</taxon>
        <taxon>Fundidesulfovibrio</taxon>
    </lineage>
</organism>